<dbReference type="EMBL" id="ATLV01013721">
    <property type="status" value="NOT_ANNOTATED_CDS"/>
    <property type="molecule type" value="Genomic_DNA"/>
</dbReference>
<reference evidence="1 3" key="1">
    <citation type="journal article" date="2014" name="BMC Genomics">
        <title>Genome sequence of Anopheles sinensis provides insight into genetics basis of mosquito competence for malaria parasites.</title>
        <authorList>
            <person name="Zhou D."/>
            <person name="Zhang D."/>
            <person name="Ding G."/>
            <person name="Shi L."/>
            <person name="Hou Q."/>
            <person name="Ye Y."/>
            <person name="Xu Y."/>
            <person name="Zhou H."/>
            <person name="Xiong C."/>
            <person name="Li S."/>
            <person name="Yu J."/>
            <person name="Hong S."/>
            <person name="Yu X."/>
            <person name="Zou P."/>
            <person name="Chen C."/>
            <person name="Chang X."/>
            <person name="Wang W."/>
            <person name="Lv Y."/>
            <person name="Sun Y."/>
            <person name="Ma L."/>
            <person name="Shen B."/>
            <person name="Zhu C."/>
        </authorList>
    </citation>
    <scope>NUCLEOTIDE SEQUENCE [LARGE SCALE GENOMIC DNA]</scope>
</reference>
<organism evidence="1">
    <name type="scientific">Anopheles sinensis</name>
    <name type="common">Mosquito</name>
    <dbReference type="NCBI Taxonomy" id="74873"/>
    <lineage>
        <taxon>Eukaryota</taxon>
        <taxon>Metazoa</taxon>
        <taxon>Ecdysozoa</taxon>
        <taxon>Arthropoda</taxon>
        <taxon>Hexapoda</taxon>
        <taxon>Insecta</taxon>
        <taxon>Pterygota</taxon>
        <taxon>Neoptera</taxon>
        <taxon>Endopterygota</taxon>
        <taxon>Diptera</taxon>
        <taxon>Nematocera</taxon>
        <taxon>Culicoidea</taxon>
        <taxon>Culicidae</taxon>
        <taxon>Anophelinae</taxon>
        <taxon>Anopheles</taxon>
    </lineage>
</organism>
<keyword evidence="3" id="KW-1185">Reference proteome</keyword>
<evidence type="ECO:0000313" key="3">
    <source>
        <dbReference type="Proteomes" id="UP000030765"/>
    </source>
</evidence>
<accession>A0A084VJL4</accession>
<dbReference type="AlphaFoldDB" id="A0A084VJL4"/>
<dbReference type="Proteomes" id="UP000030765">
    <property type="component" value="Unassembled WGS sequence"/>
</dbReference>
<sequence length="188" mass="21285">MEGVLDFFLAKIEYFFAGPQGTMVACGVFLCRVFTARRGTIYRPTARHGYKHHPFEPFGVSLVNFLVLSYPDGDLPNHRQRHQPSRSLDKYYPQPRAQDALFPVGGWSVGFSWHKSHRISRVLPVHTGSVERQTGKDRVYQVYCFGVRGKFQFDRSENCPSCGRRKNGGGKGSIVGQHLGHILENFPA</sequence>
<gene>
    <name evidence="1" type="ORF">ZHAS_00005453</name>
</gene>
<evidence type="ECO:0000313" key="2">
    <source>
        <dbReference type="EnsemblMetazoa" id="ASIC005453-PA"/>
    </source>
</evidence>
<reference evidence="2" key="2">
    <citation type="submission" date="2020-05" db="UniProtKB">
        <authorList>
            <consortium name="EnsemblMetazoa"/>
        </authorList>
    </citation>
    <scope>IDENTIFICATION</scope>
</reference>
<protein>
    <submittedName>
        <fullName evidence="1 2">2-oxoglutarate ferredoxin oxidoreductase subunit gamma</fullName>
    </submittedName>
</protein>
<evidence type="ECO:0000313" key="1">
    <source>
        <dbReference type="EMBL" id="KFB38158.1"/>
    </source>
</evidence>
<dbReference type="EnsemblMetazoa" id="ASIC005453-RA">
    <property type="protein sequence ID" value="ASIC005453-PA"/>
    <property type="gene ID" value="ASIC005453"/>
</dbReference>
<dbReference type="EMBL" id="KE524882">
    <property type="protein sequence ID" value="KFB38158.1"/>
    <property type="molecule type" value="Genomic_DNA"/>
</dbReference>
<dbReference type="VEuPathDB" id="VectorBase:ASIS007160"/>
<proteinExistence type="predicted"/>
<dbReference type="VEuPathDB" id="VectorBase:ASIC005453"/>
<name>A0A084VJL4_ANOSI</name>